<dbReference type="Gene3D" id="1.10.3720.10">
    <property type="entry name" value="MetI-like"/>
    <property type="match status" value="1"/>
</dbReference>
<feature type="transmembrane region" description="Helical" evidence="7">
    <location>
        <begin position="224"/>
        <end position="253"/>
    </location>
</feature>
<feature type="transmembrane region" description="Helical" evidence="7">
    <location>
        <begin position="273"/>
        <end position="294"/>
    </location>
</feature>
<keyword evidence="6 7" id="KW-0472">Membrane</keyword>
<name>A0A941E9D7_9ACTN</name>
<dbReference type="GO" id="GO:0005886">
    <property type="term" value="C:plasma membrane"/>
    <property type="evidence" value="ECO:0007669"/>
    <property type="project" value="UniProtKB-SubCell"/>
</dbReference>
<evidence type="ECO:0000256" key="2">
    <source>
        <dbReference type="ARBA" id="ARBA00022448"/>
    </source>
</evidence>
<feature type="transmembrane region" description="Helical" evidence="7">
    <location>
        <begin position="21"/>
        <end position="42"/>
    </location>
</feature>
<accession>A0A941E9D7</accession>
<evidence type="ECO:0000256" key="1">
    <source>
        <dbReference type="ARBA" id="ARBA00004651"/>
    </source>
</evidence>
<reference evidence="9" key="1">
    <citation type="submission" date="2021-04" db="EMBL/GenBank/DDBJ databases">
        <title>Genome based classification of Actinospica acidithermotolerans sp. nov., an actinobacterium isolated from an Indonesian hot spring.</title>
        <authorList>
            <person name="Kusuma A.B."/>
            <person name="Putra K.E."/>
            <person name="Nafisah S."/>
            <person name="Loh J."/>
            <person name="Nouioui I."/>
            <person name="Goodfellow M."/>
        </authorList>
    </citation>
    <scope>NUCLEOTIDE SEQUENCE</scope>
    <source>
        <strain evidence="9">MGRD01-02</strain>
    </source>
</reference>
<protein>
    <submittedName>
        <fullName evidence="9">Sugar ABC transporter permease</fullName>
    </submittedName>
</protein>
<dbReference type="InterPro" id="IPR035906">
    <property type="entry name" value="MetI-like_sf"/>
</dbReference>
<evidence type="ECO:0000256" key="5">
    <source>
        <dbReference type="ARBA" id="ARBA00022989"/>
    </source>
</evidence>
<keyword evidence="10" id="KW-1185">Reference proteome</keyword>
<dbReference type="Pfam" id="PF00528">
    <property type="entry name" value="BPD_transp_1"/>
    <property type="match status" value="1"/>
</dbReference>
<organism evidence="9 10">
    <name type="scientific">Actinospica acidithermotolerans</name>
    <dbReference type="NCBI Taxonomy" id="2828514"/>
    <lineage>
        <taxon>Bacteria</taxon>
        <taxon>Bacillati</taxon>
        <taxon>Actinomycetota</taxon>
        <taxon>Actinomycetes</taxon>
        <taxon>Catenulisporales</taxon>
        <taxon>Actinospicaceae</taxon>
        <taxon>Actinospica</taxon>
    </lineage>
</organism>
<comment type="subcellular location">
    <subcellularLocation>
        <location evidence="1 7">Cell membrane</location>
        <topology evidence="1 7">Multi-pass membrane protein</topology>
    </subcellularLocation>
</comment>
<dbReference type="PANTHER" id="PTHR30193:SF37">
    <property type="entry name" value="INNER MEMBRANE ABC TRANSPORTER PERMEASE PROTEIN YCJO"/>
    <property type="match status" value="1"/>
</dbReference>
<gene>
    <name evidence="9" type="ORF">KDK95_11760</name>
</gene>
<evidence type="ECO:0000256" key="4">
    <source>
        <dbReference type="ARBA" id="ARBA00022692"/>
    </source>
</evidence>
<dbReference type="AlphaFoldDB" id="A0A941E9D7"/>
<evidence type="ECO:0000256" key="6">
    <source>
        <dbReference type="ARBA" id="ARBA00023136"/>
    </source>
</evidence>
<feature type="transmembrane region" description="Helical" evidence="7">
    <location>
        <begin position="79"/>
        <end position="102"/>
    </location>
</feature>
<feature type="domain" description="ABC transmembrane type-1" evidence="8">
    <location>
        <begin position="80"/>
        <end position="293"/>
    </location>
</feature>
<evidence type="ECO:0000256" key="7">
    <source>
        <dbReference type="RuleBase" id="RU363032"/>
    </source>
</evidence>
<dbReference type="PROSITE" id="PS50928">
    <property type="entry name" value="ABC_TM1"/>
    <property type="match status" value="1"/>
</dbReference>
<evidence type="ECO:0000313" key="10">
    <source>
        <dbReference type="Proteomes" id="UP000676325"/>
    </source>
</evidence>
<evidence type="ECO:0000259" key="8">
    <source>
        <dbReference type="PROSITE" id="PS50928"/>
    </source>
</evidence>
<evidence type="ECO:0000256" key="3">
    <source>
        <dbReference type="ARBA" id="ARBA00022475"/>
    </source>
</evidence>
<dbReference type="InterPro" id="IPR000515">
    <property type="entry name" value="MetI-like"/>
</dbReference>
<dbReference type="Proteomes" id="UP000676325">
    <property type="component" value="Unassembled WGS sequence"/>
</dbReference>
<dbReference type="CDD" id="cd06261">
    <property type="entry name" value="TM_PBP2"/>
    <property type="match status" value="1"/>
</dbReference>
<sequence length="303" mass="33307">MTSLSPSSGAPRRRSRRRFNSAYLFVAPSVVLIAVFIAEPILQSAWMSLHDWTIGSADNPFTGLANYRSLWQDSRFWNALRVTAIYTAAVTVGQVVLGLAIASRLRRTTWYSSLLRTAYFFPFVASLVVVGIVWKFLLDPQVGLIDAWLGDLGVSNPPQWLQSTSLALPTVIAVGIWKNVGFTMIVLLAGMQQVPADLYEAAMLDGAGPWRRFTAVTLPALRPALLFTTLIATITGLQLFDLVFAMTGGGPVFSTESVVMYLYEKGFVEFQMGYASAIAWVLFIIILAVSAVQLRVARNRDGD</sequence>
<keyword evidence="3" id="KW-1003">Cell membrane</keyword>
<dbReference type="RefSeq" id="WP_212518126.1">
    <property type="nucleotide sequence ID" value="NZ_JAGSOH010000026.1"/>
</dbReference>
<comment type="similarity">
    <text evidence="7">Belongs to the binding-protein-dependent transport system permease family.</text>
</comment>
<feature type="transmembrane region" description="Helical" evidence="7">
    <location>
        <begin position="114"/>
        <end position="134"/>
    </location>
</feature>
<dbReference type="EMBL" id="JAGSOH010000026">
    <property type="protein sequence ID" value="MBR7826982.1"/>
    <property type="molecule type" value="Genomic_DNA"/>
</dbReference>
<evidence type="ECO:0000313" key="9">
    <source>
        <dbReference type="EMBL" id="MBR7826982.1"/>
    </source>
</evidence>
<dbReference type="SUPFAM" id="SSF161098">
    <property type="entry name" value="MetI-like"/>
    <property type="match status" value="1"/>
</dbReference>
<comment type="caution">
    <text evidence="9">The sequence shown here is derived from an EMBL/GenBank/DDBJ whole genome shotgun (WGS) entry which is preliminary data.</text>
</comment>
<feature type="transmembrane region" description="Helical" evidence="7">
    <location>
        <begin position="166"/>
        <end position="189"/>
    </location>
</feature>
<dbReference type="InterPro" id="IPR051393">
    <property type="entry name" value="ABC_transporter_permease"/>
</dbReference>
<keyword evidence="2 7" id="KW-0813">Transport</keyword>
<keyword evidence="5 7" id="KW-1133">Transmembrane helix</keyword>
<keyword evidence="4 7" id="KW-0812">Transmembrane</keyword>
<dbReference type="PANTHER" id="PTHR30193">
    <property type="entry name" value="ABC TRANSPORTER PERMEASE PROTEIN"/>
    <property type="match status" value="1"/>
</dbReference>
<proteinExistence type="inferred from homology"/>
<dbReference type="GO" id="GO:0055085">
    <property type="term" value="P:transmembrane transport"/>
    <property type="evidence" value="ECO:0007669"/>
    <property type="project" value="InterPro"/>
</dbReference>